<feature type="domain" description="Core-binding (CB)" evidence="7">
    <location>
        <begin position="70"/>
        <end position="151"/>
    </location>
</feature>
<keyword evidence="4" id="KW-0233">DNA recombination</keyword>
<dbReference type="PANTHER" id="PTHR30629">
    <property type="entry name" value="PROPHAGE INTEGRASE"/>
    <property type="match status" value="1"/>
</dbReference>
<comment type="similarity">
    <text evidence="1">Belongs to the 'phage' integrase family.</text>
</comment>
<protein>
    <submittedName>
        <fullName evidence="8">Site-specific integrase</fullName>
    </submittedName>
</protein>
<keyword evidence="2" id="KW-0229">DNA integration</keyword>
<gene>
    <name evidence="8" type="ORF">GCM10022252_10620</name>
</gene>
<evidence type="ECO:0000256" key="2">
    <source>
        <dbReference type="ARBA" id="ARBA00022908"/>
    </source>
</evidence>
<dbReference type="CDD" id="cd01189">
    <property type="entry name" value="INT_ICEBs1_C_like"/>
    <property type="match status" value="1"/>
</dbReference>
<dbReference type="Proteomes" id="UP001501251">
    <property type="component" value="Unassembled WGS sequence"/>
</dbReference>
<evidence type="ECO:0000313" key="9">
    <source>
        <dbReference type="Proteomes" id="UP001501251"/>
    </source>
</evidence>
<evidence type="ECO:0000259" key="7">
    <source>
        <dbReference type="PROSITE" id="PS51900"/>
    </source>
</evidence>
<organism evidence="8 9">
    <name type="scientific">Streptosporangium oxazolinicum</name>
    <dbReference type="NCBI Taxonomy" id="909287"/>
    <lineage>
        <taxon>Bacteria</taxon>
        <taxon>Bacillati</taxon>
        <taxon>Actinomycetota</taxon>
        <taxon>Actinomycetes</taxon>
        <taxon>Streptosporangiales</taxon>
        <taxon>Streptosporangiaceae</taxon>
        <taxon>Streptosporangium</taxon>
    </lineage>
</organism>
<dbReference type="PANTHER" id="PTHR30629:SF2">
    <property type="entry name" value="PROPHAGE INTEGRASE INTS-RELATED"/>
    <property type="match status" value="1"/>
</dbReference>
<evidence type="ECO:0000256" key="3">
    <source>
        <dbReference type="ARBA" id="ARBA00023125"/>
    </source>
</evidence>
<evidence type="ECO:0000259" key="6">
    <source>
        <dbReference type="PROSITE" id="PS51898"/>
    </source>
</evidence>
<dbReference type="Pfam" id="PF00589">
    <property type="entry name" value="Phage_integrase"/>
    <property type="match status" value="1"/>
</dbReference>
<reference evidence="9" key="1">
    <citation type="journal article" date="2019" name="Int. J. Syst. Evol. Microbiol.">
        <title>The Global Catalogue of Microorganisms (GCM) 10K type strain sequencing project: providing services to taxonomists for standard genome sequencing and annotation.</title>
        <authorList>
            <consortium name="The Broad Institute Genomics Platform"/>
            <consortium name="The Broad Institute Genome Sequencing Center for Infectious Disease"/>
            <person name="Wu L."/>
            <person name="Ma J."/>
        </authorList>
    </citation>
    <scope>NUCLEOTIDE SEQUENCE [LARGE SCALE GENOMIC DNA]</scope>
    <source>
        <strain evidence="9">JCM 17388</strain>
    </source>
</reference>
<dbReference type="InterPro" id="IPR010998">
    <property type="entry name" value="Integrase_recombinase_N"/>
</dbReference>
<dbReference type="Gene3D" id="1.10.150.130">
    <property type="match status" value="1"/>
</dbReference>
<dbReference type="RefSeq" id="WP_344915490.1">
    <property type="nucleotide sequence ID" value="NZ_BAABAQ010000001.1"/>
</dbReference>
<accession>A0ABP8AG65</accession>
<dbReference type="Gene3D" id="1.10.443.10">
    <property type="entry name" value="Intergrase catalytic core"/>
    <property type="match status" value="1"/>
</dbReference>
<name>A0ABP8AG65_9ACTN</name>
<proteinExistence type="inferred from homology"/>
<dbReference type="InterPro" id="IPR050808">
    <property type="entry name" value="Phage_Integrase"/>
</dbReference>
<evidence type="ECO:0000256" key="5">
    <source>
        <dbReference type="PROSITE-ProRule" id="PRU01248"/>
    </source>
</evidence>
<keyword evidence="9" id="KW-1185">Reference proteome</keyword>
<dbReference type="PROSITE" id="PS51898">
    <property type="entry name" value="TYR_RECOMBINASE"/>
    <property type="match status" value="1"/>
</dbReference>
<comment type="caution">
    <text evidence="8">The sequence shown here is derived from an EMBL/GenBank/DDBJ whole genome shotgun (WGS) entry which is preliminary data.</text>
</comment>
<dbReference type="InterPro" id="IPR011010">
    <property type="entry name" value="DNA_brk_join_enz"/>
</dbReference>
<dbReference type="EMBL" id="BAABAQ010000001">
    <property type="protein sequence ID" value="GAA4183341.1"/>
    <property type="molecule type" value="Genomic_DNA"/>
</dbReference>
<feature type="domain" description="Tyr recombinase" evidence="6">
    <location>
        <begin position="173"/>
        <end position="376"/>
    </location>
</feature>
<dbReference type="PROSITE" id="PS51900">
    <property type="entry name" value="CB"/>
    <property type="match status" value="1"/>
</dbReference>
<dbReference type="InterPro" id="IPR044068">
    <property type="entry name" value="CB"/>
</dbReference>
<dbReference type="InterPro" id="IPR013762">
    <property type="entry name" value="Integrase-like_cat_sf"/>
</dbReference>
<dbReference type="SUPFAM" id="SSF56349">
    <property type="entry name" value="DNA breaking-rejoining enzymes"/>
    <property type="match status" value="1"/>
</dbReference>
<keyword evidence="3 5" id="KW-0238">DNA-binding</keyword>
<sequence>MTTRRSRGDGGLHWDETRERWIASVTVGYTPAGKRIVKKASGKTKTEAKAMLKEIIRDYDDGLTTAAHNYTVGDAVRDWLEFGLNGREASTITNRRILAEQHVIPALGARKLRELSADDVDRWLAAKAKILSTETLRKIHSVLKRSIARAQARDKVKRNVVMLCEIPKGQEGRPSKSLTLDQAASILKAAEGAILYAYVVVSLLIGARTEELRALTWAHVDLDGQPNADPPVPPSIMVWRSVRVGGDTKTEKSRRTLALPRLCVDALCGHRERQALAQEKAGDLWQENDLVFASKHGTELDAANVRRAFRVILKRTDLDPDEWTPREMRHSFVSLLSDSGMALENISRLVGHKGTVVTEKVYRKQLRPVLLEGAEAMNLIFPGETMEA</sequence>
<evidence type="ECO:0000256" key="4">
    <source>
        <dbReference type="ARBA" id="ARBA00023172"/>
    </source>
</evidence>
<dbReference type="InterPro" id="IPR028259">
    <property type="entry name" value="AP2-like_int_N"/>
</dbReference>
<dbReference type="Pfam" id="PF14657">
    <property type="entry name" value="Arm-DNA-bind_4"/>
    <property type="match status" value="1"/>
</dbReference>
<evidence type="ECO:0000256" key="1">
    <source>
        <dbReference type="ARBA" id="ARBA00008857"/>
    </source>
</evidence>
<evidence type="ECO:0000313" key="8">
    <source>
        <dbReference type="EMBL" id="GAA4183341.1"/>
    </source>
</evidence>
<dbReference type="InterPro" id="IPR002104">
    <property type="entry name" value="Integrase_catalytic"/>
</dbReference>